<evidence type="ECO:0000256" key="2">
    <source>
        <dbReference type="ARBA" id="ARBA00004170"/>
    </source>
</evidence>
<dbReference type="Proteomes" id="UP001292182">
    <property type="component" value="Unassembled WGS sequence"/>
</dbReference>
<keyword evidence="4 16" id="KW-0813">Transport</keyword>
<evidence type="ECO:0000256" key="1">
    <source>
        <dbReference type="ARBA" id="ARBA00001947"/>
    </source>
</evidence>
<keyword evidence="14 16" id="KW-0811">Translocation</keyword>
<evidence type="ECO:0000256" key="16">
    <source>
        <dbReference type="HAMAP-Rule" id="MF_01382"/>
    </source>
</evidence>
<evidence type="ECO:0000256" key="7">
    <source>
        <dbReference type="ARBA" id="ARBA00022519"/>
    </source>
</evidence>
<evidence type="ECO:0000313" key="21">
    <source>
        <dbReference type="EMBL" id="MDZ7281627.1"/>
    </source>
</evidence>
<comment type="catalytic activity">
    <reaction evidence="16">
        <text>ATP + H2O + cellular proteinSide 1 = ADP + phosphate + cellular proteinSide 2.</text>
        <dbReference type="EC" id="7.4.2.8"/>
    </reaction>
</comment>
<dbReference type="Pfam" id="PF21090">
    <property type="entry name" value="P-loop_SecA"/>
    <property type="match status" value="1"/>
</dbReference>
<dbReference type="InterPro" id="IPR020937">
    <property type="entry name" value="SecA_CS"/>
</dbReference>
<evidence type="ECO:0000256" key="12">
    <source>
        <dbReference type="ARBA" id="ARBA00022927"/>
    </source>
</evidence>
<dbReference type="PROSITE" id="PS51194">
    <property type="entry name" value="HELICASE_CTER"/>
    <property type="match status" value="1"/>
</dbReference>
<dbReference type="Gene3D" id="3.90.1440.10">
    <property type="entry name" value="SecA, preprotein cross-linking domain"/>
    <property type="match status" value="1"/>
</dbReference>
<evidence type="ECO:0000256" key="13">
    <source>
        <dbReference type="ARBA" id="ARBA00022967"/>
    </source>
</evidence>
<evidence type="ECO:0000259" key="18">
    <source>
        <dbReference type="PROSITE" id="PS51192"/>
    </source>
</evidence>
<keyword evidence="12 16" id="KW-0653">Protein transport</keyword>
<dbReference type="RefSeq" id="WP_322538913.1">
    <property type="nucleotide sequence ID" value="NZ_JAOBTW010000006.1"/>
</dbReference>
<dbReference type="HAMAP" id="MF_01382">
    <property type="entry name" value="SecA"/>
    <property type="match status" value="1"/>
</dbReference>
<dbReference type="InterPro" id="IPR011130">
    <property type="entry name" value="SecA_preprotein_X-link_dom"/>
</dbReference>
<dbReference type="PROSITE" id="PS51196">
    <property type="entry name" value="SECA_MOTOR_DEAD"/>
    <property type="match status" value="1"/>
</dbReference>
<dbReference type="Gene3D" id="3.10.450.50">
    <property type="match status" value="1"/>
</dbReference>
<dbReference type="InterPro" id="IPR011116">
    <property type="entry name" value="SecA_Wing/Scaffold"/>
</dbReference>
<evidence type="ECO:0000259" key="20">
    <source>
        <dbReference type="PROSITE" id="PS51196"/>
    </source>
</evidence>
<organism evidence="21 22">
    <name type="scientific">Sphingomonas sanguinis</name>
    <dbReference type="NCBI Taxonomy" id="33051"/>
    <lineage>
        <taxon>Bacteria</taxon>
        <taxon>Pseudomonadati</taxon>
        <taxon>Pseudomonadota</taxon>
        <taxon>Alphaproteobacteria</taxon>
        <taxon>Sphingomonadales</taxon>
        <taxon>Sphingomonadaceae</taxon>
        <taxon>Sphingomonas</taxon>
    </lineage>
</organism>
<dbReference type="InterPro" id="IPR036670">
    <property type="entry name" value="SecA_X-link_sf"/>
</dbReference>
<dbReference type="PROSITE" id="PS51192">
    <property type="entry name" value="HELICASE_ATP_BIND_1"/>
    <property type="match status" value="1"/>
</dbReference>
<dbReference type="InterPro" id="IPR011115">
    <property type="entry name" value="SecA_DEAD"/>
</dbReference>
<keyword evidence="22" id="KW-1185">Reference proteome</keyword>
<dbReference type="Pfam" id="PF02810">
    <property type="entry name" value="SEC-C"/>
    <property type="match status" value="1"/>
</dbReference>
<name>A0ABU5LNX1_9SPHN</name>
<evidence type="ECO:0000256" key="17">
    <source>
        <dbReference type="RuleBase" id="RU003874"/>
    </source>
</evidence>
<dbReference type="InterPro" id="IPR027417">
    <property type="entry name" value="P-loop_NTPase"/>
</dbReference>
<dbReference type="PANTHER" id="PTHR30612:SF0">
    <property type="entry name" value="CHLOROPLAST PROTEIN-TRANSPORTING ATPASE"/>
    <property type="match status" value="1"/>
</dbReference>
<keyword evidence="11 16" id="KW-0067">ATP-binding</keyword>
<dbReference type="EC" id="7.4.2.8" evidence="16"/>
<comment type="subunit">
    <text evidence="16">Monomer and homodimer. Part of the essential Sec protein translocation apparatus which comprises SecA, SecYEG and auxiliary proteins SecDF-YajC and YidC.</text>
</comment>
<dbReference type="CDD" id="cd17928">
    <property type="entry name" value="DEXDc_SecA"/>
    <property type="match status" value="1"/>
</dbReference>
<evidence type="ECO:0000256" key="3">
    <source>
        <dbReference type="ARBA" id="ARBA00007650"/>
    </source>
</evidence>
<dbReference type="Gene3D" id="1.10.3060.10">
    <property type="entry name" value="Helical scaffold and wing domains of SecA"/>
    <property type="match status" value="1"/>
</dbReference>
<evidence type="ECO:0000256" key="11">
    <source>
        <dbReference type="ARBA" id="ARBA00022840"/>
    </source>
</evidence>
<dbReference type="Pfam" id="PF07516">
    <property type="entry name" value="SecA_SW"/>
    <property type="match status" value="1"/>
</dbReference>
<dbReference type="Pfam" id="PF01043">
    <property type="entry name" value="SecA_PP_bind"/>
    <property type="match status" value="1"/>
</dbReference>
<dbReference type="PROSITE" id="PS01312">
    <property type="entry name" value="SECA"/>
    <property type="match status" value="1"/>
</dbReference>
<dbReference type="InterPro" id="IPR036266">
    <property type="entry name" value="SecA_Wing/Scaffold_sf"/>
</dbReference>
<dbReference type="CDD" id="cd18803">
    <property type="entry name" value="SF2_C_secA"/>
    <property type="match status" value="1"/>
</dbReference>
<feature type="binding site" evidence="16">
    <location>
        <position position="87"/>
    </location>
    <ligand>
        <name>ATP</name>
        <dbReference type="ChEBI" id="CHEBI:30616"/>
    </ligand>
</feature>
<evidence type="ECO:0000256" key="9">
    <source>
        <dbReference type="ARBA" id="ARBA00022741"/>
    </source>
</evidence>
<keyword evidence="10" id="KW-0862">Zinc</keyword>
<dbReference type="PANTHER" id="PTHR30612">
    <property type="entry name" value="SECA INNER MEMBRANE COMPONENT OF SEC PROTEIN SECRETION SYSTEM"/>
    <property type="match status" value="1"/>
</dbReference>
<dbReference type="SUPFAM" id="SSF52540">
    <property type="entry name" value="P-loop containing nucleoside triphosphate hydrolases"/>
    <property type="match status" value="2"/>
</dbReference>
<protein>
    <recommendedName>
        <fullName evidence="16 17">Protein translocase subunit SecA</fullName>
        <ecNumber evidence="16">7.4.2.8</ecNumber>
    </recommendedName>
</protein>
<dbReference type="InterPro" id="IPR044722">
    <property type="entry name" value="SecA_SF2_C"/>
</dbReference>
<keyword evidence="15 16" id="KW-0472">Membrane</keyword>
<keyword evidence="5 16" id="KW-1003">Cell membrane</keyword>
<feature type="domain" description="Helicase C-terminal" evidence="19">
    <location>
        <begin position="417"/>
        <end position="629"/>
    </location>
</feature>
<comment type="function">
    <text evidence="16">Part of the Sec protein translocase complex. Interacts with the SecYEG preprotein conducting channel. Has a central role in coupling the hydrolysis of ATP to the transfer of proteins into and across the cell membrane, serving both as a receptor for the preprotein-SecB complex and as an ATP-driven molecular motor driving the stepwise translocation of polypeptide chains across the membrane.</text>
</comment>
<keyword evidence="8" id="KW-0479">Metal-binding</keyword>
<comment type="subcellular location">
    <subcellularLocation>
        <location evidence="16">Cell membrane</location>
        <topology evidence="16">Peripheral membrane protein</topology>
        <orientation evidence="16">Cytoplasmic side</orientation>
    </subcellularLocation>
    <subcellularLocation>
        <location evidence="16">Cytoplasm</location>
    </subcellularLocation>
    <subcellularLocation>
        <location evidence="2">Membrane</location>
        <topology evidence="2">Peripheral membrane protein</topology>
    </subcellularLocation>
    <text evidence="16">Distribution is 50-50.</text>
</comment>
<evidence type="ECO:0000256" key="14">
    <source>
        <dbReference type="ARBA" id="ARBA00023010"/>
    </source>
</evidence>
<dbReference type="SMART" id="SM00957">
    <property type="entry name" value="SecA_DEAD"/>
    <property type="match status" value="1"/>
</dbReference>
<evidence type="ECO:0000256" key="8">
    <source>
        <dbReference type="ARBA" id="ARBA00022723"/>
    </source>
</evidence>
<keyword evidence="9 16" id="KW-0547">Nucleotide-binding</keyword>
<evidence type="ECO:0000256" key="5">
    <source>
        <dbReference type="ARBA" id="ARBA00022475"/>
    </source>
</evidence>
<accession>A0ABU5LNX1</accession>
<feature type="binding site" evidence="16">
    <location>
        <begin position="105"/>
        <end position="109"/>
    </location>
    <ligand>
        <name>ATP</name>
        <dbReference type="ChEBI" id="CHEBI:30616"/>
    </ligand>
</feature>
<dbReference type="InterPro" id="IPR014018">
    <property type="entry name" value="SecA_motor_DEAD"/>
</dbReference>
<evidence type="ECO:0000259" key="19">
    <source>
        <dbReference type="PROSITE" id="PS51194"/>
    </source>
</evidence>
<evidence type="ECO:0000256" key="10">
    <source>
        <dbReference type="ARBA" id="ARBA00022833"/>
    </source>
</evidence>
<evidence type="ECO:0000256" key="15">
    <source>
        <dbReference type="ARBA" id="ARBA00023136"/>
    </source>
</evidence>
<dbReference type="SUPFAM" id="SSF81886">
    <property type="entry name" value="Helical scaffold and wing domains of SecA"/>
    <property type="match status" value="1"/>
</dbReference>
<dbReference type="EMBL" id="JAOBTW010000006">
    <property type="protein sequence ID" value="MDZ7281627.1"/>
    <property type="molecule type" value="Genomic_DNA"/>
</dbReference>
<keyword evidence="7" id="KW-0997">Cell inner membrane</keyword>
<comment type="caution">
    <text evidence="21">The sequence shown here is derived from an EMBL/GenBank/DDBJ whole genome shotgun (WGS) entry which is preliminary data.</text>
</comment>
<evidence type="ECO:0000256" key="4">
    <source>
        <dbReference type="ARBA" id="ARBA00022448"/>
    </source>
</evidence>
<dbReference type="NCBIfam" id="NF009538">
    <property type="entry name" value="PRK12904.1"/>
    <property type="match status" value="1"/>
</dbReference>
<dbReference type="InterPro" id="IPR001650">
    <property type="entry name" value="Helicase_C-like"/>
</dbReference>
<dbReference type="PRINTS" id="PR00906">
    <property type="entry name" value="SECA"/>
</dbReference>
<gene>
    <name evidence="16 21" type="primary">secA</name>
    <name evidence="21" type="ORF">N4G62_06240</name>
</gene>
<keyword evidence="6 16" id="KW-0963">Cytoplasm</keyword>
<dbReference type="NCBIfam" id="TIGR00963">
    <property type="entry name" value="secA"/>
    <property type="match status" value="1"/>
</dbReference>
<reference evidence="22" key="1">
    <citation type="submission" date="2023-07" db="EMBL/GenBank/DDBJ databases">
        <title>Whole genome sequence analysis of rice epiphytic Sphingomonas sanguinis OsEp_Plm_15B2.</title>
        <authorList>
            <person name="Sahu K.P."/>
            <person name="Asharani P."/>
            <person name="Reddy B."/>
            <person name="Kumar A."/>
        </authorList>
    </citation>
    <scope>NUCLEOTIDE SEQUENCE [LARGE SCALE GENOMIC DNA]</scope>
    <source>
        <strain evidence="22">OsEp_Plm_15B2</strain>
    </source>
</reference>
<dbReference type="InterPro" id="IPR004027">
    <property type="entry name" value="SEC_C_motif"/>
</dbReference>
<dbReference type="SMART" id="SM00958">
    <property type="entry name" value="SecA_PP_bind"/>
    <property type="match status" value="1"/>
</dbReference>
<sequence length="914" mass="102427">MFGGLAKSLFGSSNDRYVKSLKPTVAKIADFEPTMAAMSDEQLAAQTVKFREQLDQGATLDSLLPEAFATVREAAKRVLGQRHYDVQMIGGIVLHRGEIAEMRTGEGKTLVATLATYLNALPGKGVHVVTVNDYLASRDAATMGRVYNFLGLTTGTIIPNLDDAQRRAAYDADITYGTNNEFGFDYLRDNMKYERSSMVQRPFNYAIVDEVDSILIDEARTPLIISGPTDDKSELYIGVDAIVKQLTADDYEKDEKQKSIILTEDGTERAERLLEAAGLLQGENLYDFENTQVVHHLNQALRANMMFKRDTDYIVKDGKVIIIDEFTGRMMDGRRWSEGLHQAVEAKEGVNIEPENQTMASITFQNYFRMYPKISGMTGTAATEAGEFYDIYKINVVTIPTNVPIARVDEEDEFYKNTQDKFLAIAKKIRDHAAKGQPVLVGTVSIEKSELLSEFLTQEAVPHKVLNARYHEMEAHIVAQAGRLGAVTIATNMAGRGTDIQLGGNLEFRMLDEHPDLVEGTPEYEEAAARIRTEIVAEKQKVLEAGGLFVLGTERHESRRIDNQLRGRSGRQGDPGLSRFYLSLDDDLLRIFGPDTLFAKMMRSNIEDGEAIGSKWLSKAIETAQKKVEARNYDIRKQVVEYDDVMNDQRKVIYEQRADIMDAETVGEVVADMRAETVNAIVGTACPPNSYPEQWDVAGMKQQLKDLLNMEPPVDDWLTEEAIDPEIVLERVTAEADAMVEAKARELEPDTWASVEKSILLQNLDHHWKEHLATLDALRQVVHLRAYAQKTPINEYKHEAFSLFQRMLDNIREDVTRTIAYAQFQLQAPPELPELPDFITSHFDPFTGEDNSNDWDAAARGLLQPQMPPMQIPQPEGMDLGTDPSQWEGRVNRNAPCPCGSGLKYKHCHGAVAA</sequence>
<feature type="binding site" evidence="16">
    <location>
        <position position="499"/>
    </location>
    <ligand>
        <name>ATP</name>
        <dbReference type="ChEBI" id="CHEBI:30616"/>
    </ligand>
</feature>
<comment type="similarity">
    <text evidence="3 16 17">Belongs to the SecA family.</text>
</comment>
<dbReference type="Pfam" id="PF07517">
    <property type="entry name" value="SecA_DEAD"/>
    <property type="match status" value="1"/>
</dbReference>
<keyword evidence="13 16" id="KW-1278">Translocase</keyword>
<dbReference type="Gene3D" id="3.40.50.300">
    <property type="entry name" value="P-loop containing nucleotide triphosphate hydrolases"/>
    <property type="match status" value="2"/>
</dbReference>
<feature type="domain" description="Helicase ATP-binding" evidence="18">
    <location>
        <begin position="89"/>
        <end position="248"/>
    </location>
</feature>
<evidence type="ECO:0000256" key="6">
    <source>
        <dbReference type="ARBA" id="ARBA00022490"/>
    </source>
</evidence>
<dbReference type="InterPro" id="IPR014001">
    <property type="entry name" value="Helicase_ATP-bd"/>
</dbReference>
<dbReference type="InterPro" id="IPR000185">
    <property type="entry name" value="SecA"/>
</dbReference>
<dbReference type="SUPFAM" id="SSF81767">
    <property type="entry name" value="Pre-protein crosslinking domain of SecA"/>
    <property type="match status" value="1"/>
</dbReference>
<evidence type="ECO:0000313" key="22">
    <source>
        <dbReference type="Proteomes" id="UP001292182"/>
    </source>
</evidence>
<feature type="domain" description="SecA family profile" evidence="20">
    <location>
        <begin position="3"/>
        <end position="613"/>
    </location>
</feature>
<comment type="cofactor">
    <cofactor evidence="1">
        <name>Zn(2+)</name>
        <dbReference type="ChEBI" id="CHEBI:29105"/>
    </cofactor>
</comment>
<proteinExistence type="inferred from homology"/>